<protein>
    <submittedName>
        <fullName evidence="6">Transcriptional regulatory protein YkoG</fullName>
    </submittedName>
</protein>
<evidence type="ECO:0000313" key="6">
    <source>
        <dbReference type="EMBL" id="GIP53668.1"/>
    </source>
</evidence>
<dbReference type="RefSeq" id="WP_213655161.1">
    <property type="nucleotide sequence ID" value="NZ_BOSL01000007.1"/>
</dbReference>
<feature type="domain" description="OmpR/PhoB-type" evidence="5">
    <location>
        <begin position="128"/>
        <end position="225"/>
    </location>
</feature>
<feature type="DNA-binding region" description="OmpR/PhoB-type" evidence="4">
    <location>
        <begin position="128"/>
        <end position="225"/>
    </location>
</feature>
<dbReference type="InterPro" id="IPR036388">
    <property type="entry name" value="WH-like_DNA-bd_sf"/>
</dbReference>
<dbReference type="Proteomes" id="UP000679992">
    <property type="component" value="Unassembled WGS sequence"/>
</dbReference>
<organism evidence="6 7">
    <name type="scientific">Paenibacillus vini</name>
    <dbReference type="NCBI Taxonomy" id="1476024"/>
    <lineage>
        <taxon>Bacteria</taxon>
        <taxon>Bacillati</taxon>
        <taxon>Bacillota</taxon>
        <taxon>Bacilli</taxon>
        <taxon>Bacillales</taxon>
        <taxon>Paenibacillaceae</taxon>
        <taxon>Paenibacillus</taxon>
    </lineage>
</organism>
<dbReference type="InterPro" id="IPR001867">
    <property type="entry name" value="OmpR/PhoB-type_DNA-bd"/>
</dbReference>
<keyword evidence="3" id="KW-0804">Transcription</keyword>
<evidence type="ECO:0000259" key="5">
    <source>
        <dbReference type="PROSITE" id="PS51755"/>
    </source>
</evidence>
<dbReference type="CDD" id="cd00383">
    <property type="entry name" value="trans_reg_C"/>
    <property type="match status" value="1"/>
</dbReference>
<keyword evidence="2 4" id="KW-0238">DNA-binding</keyword>
<dbReference type="SMART" id="SM00862">
    <property type="entry name" value="Trans_reg_C"/>
    <property type="match status" value="1"/>
</dbReference>
<name>A0ABQ4MCF3_9BACL</name>
<dbReference type="PROSITE" id="PS51755">
    <property type="entry name" value="OMPR_PHOB"/>
    <property type="match status" value="1"/>
</dbReference>
<dbReference type="Gene3D" id="3.40.50.2300">
    <property type="match status" value="1"/>
</dbReference>
<reference evidence="6 7" key="1">
    <citation type="submission" date="2021-03" db="EMBL/GenBank/DDBJ databases">
        <title>Antimicrobial resistance genes in bacteria isolated from Japanese honey, and their potential for conferring macrolide and lincosamide resistance in the American foulbrood pathogen Paenibacillus larvae.</title>
        <authorList>
            <person name="Okamoto M."/>
            <person name="Kumagai M."/>
            <person name="Kanamori H."/>
            <person name="Takamatsu D."/>
        </authorList>
    </citation>
    <scope>NUCLEOTIDE SEQUENCE [LARGE SCALE GENOMIC DNA]</scope>
    <source>
        <strain evidence="6 7">J42TS3</strain>
    </source>
</reference>
<dbReference type="PANTHER" id="PTHR48111:SF56">
    <property type="entry name" value="TETRATHIONATE RESPONSE REGULATORY PROTEIN TTRR"/>
    <property type="match status" value="1"/>
</dbReference>
<evidence type="ECO:0000313" key="7">
    <source>
        <dbReference type="Proteomes" id="UP000679992"/>
    </source>
</evidence>
<dbReference type="SUPFAM" id="SSF52172">
    <property type="entry name" value="CheY-like"/>
    <property type="match status" value="1"/>
</dbReference>
<proteinExistence type="predicted"/>
<evidence type="ECO:0000256" key="3">
    <source>
        <dbReference type="ARBA" id="ARBA00023163"/>
    </source>
</evidence>
<dbReference type="InterPro" id="IPR016032">
    <property type="entry name" value="Sig_transdc_resp-reg_C-effctor"/>
</dbReference>
<dbReference type="SUPFAM" id="SSF46894">
    <property type="entry name" value="C-terminal effector domain of the bipartite response regulators"/>
    <property type="match status" value="1"/>
</dbReference>
<gene>
    <name evidence="6" type="primary">ykoG</name>
    <name evidence="6" type="ORF">J42TS3_27030</name>
</gene>
<evidence type="ECO:0000256" key="1">
    <source>
        <dbReference type="ARBA" id="ARBA00023015"/>
    </source>
</evidence>
<dbReference type="Pfam" id="PF00486">
    <property type="entry name" value="Trans_reg_C"/>
    <property type="match status" value="1"/>
</dbReference>
<keyword evidence="1" id="KW-0805">Transcription regulation</keyword>
<dbReference type="EMBL" id="BOSL01000007">
    <property type="protein sequence ID" value="GIP53668.1"/>
    <property type="molecule type" value="Genomic_DNA"/>
</dbReference>
<dbReference type="Gene3D" id="1.10.10.10">
    <property type="entry name" value="Winged helix-like DNA-binding domain superfamily/Winged helix DNA-binding domain"/>
    <property type="match status" value="1"/>
</dbReference>
<accession>A0ABQ4MCF3</accession>
<evidence type="ECO:0000256" key="4">
    <source>
        <dbReference type="PROSITE-ProRule" id="PRU01091"/>
    </source>
</evidence>
<evidence type="ECO:0000256" key="2">
    <source>
        <dbReference type="ARBA" id="ARBA00023125"/>
    </source>
</evidence>
<sequence>MKDIVLLMQKNDFAATQRQLFLEQAGFEVRRCHGLEDTATELDEEMPGVLLLSPETGSRVVYELMDRVGENPPFPVMVILKEWDTDEMVSLLEAGVNEVVDIAVPNIEFEARIRSLIRLFRRFADGYLTELRYEDLVIELKGRKAYRDGDLIKLTPKEFDLLRYLVKRAEQVCQREAILQEVWGYDFSTGTNVVDVYIRHLRKKIDKGRSRKLIHTVRGTGYVIQ</sequence>
<dbReference type="InterPro" id="IPR011006">
    <property type="entry name" value="CheY-like_superfamily"/>
</dbReference>
<keyword evidence="7" id="KW-1185">Reference proteome</keyword>
<dbReference type="InterPro" id="IPR039420">
    <property type="entry name" value="WalR-like"/>
</dbReference>
<dbReference type="PANTHER" id="PTHR48111">
    <property type="entry name" value="REGULATOR OF RPOS"/>
    <property type="match status" value="1"/>
</dbReference>
<comment type="caution">
    <text evidence="6">The sequence shown here is derived from an EMBL/GenBank/DDBJ whole genome shotgun (WGS) entry which is preliminary data.</text>
</comment>